<keyword evidence="1" id="KW-0732">Signal</keyword>
<feature type="chain" id="PRO_5002201689" evidence="1">
    <location>
        <begin position="23"/>
        <end position="93"/>
    </location>
</feature>
<feature type="signal peptide" evidence="1">
    <location>
        <begin position="1"/>
        <end position="22"/>
    </location>
</feature>
<evidence type="ECO:0000256" key="1">
    <source>
        <dbReference type="SAM" id="SignalP"/>
    </source>
</evidence>
<accession>A0A0C9R702</accession>
<dbReference type="EMBL" id="GCJM01000118">
    <property type="protein sequence ID" value="JAG92760.1"/>
    <property type="molecule type" value="Transcribed_RNA"/>
</dbReference>
<dbReference type="AlphaFoldDB" id="A0A0C9R702"/>
<organism evidence="2">
    <name type="scientific">Conus tribblei</name>
    <name type="common">Tribble's cone</name>
    <name type="synonym">Splinoconus tribblei</name>
    <dbReference type="NCBI Taxonomy" id="101761"/>
    <lineage>
        <taxon>Eukaryota</taxon>
        <taxon>Metazoa</taxon>
        <taxon>Spiralia</taxon>
        <taxon>Lophotrochozoa</taxon>
        <taxon>Mollusca</taxon>
        <taxon>Gastropoda</taxon>
        <taxon>Caenogastropoda</taxon>
        <taxon>Neogastropoda</taxon>
        <taxon>Conoidea</taxon>
        <taxon>Conidae</taxon>
        <taxon>Conus</taxon>
        <taxon>Splinoconus</taxon>
    </lineage>
</organism>
<evidence type="ECO:0000313" key="2">
    <source>
        <dbReference type="EMBL" id="JAG92760.1"/>
    </source>
</evidence>
<reference evidence="2" key="1">
    <citation type="journal article" date="2015" name="Mar. Biotechnol.">
        <title>High conopeptide diversity in Conus tribblei revealed through analysis of venom duct transcriptome using two high-throughput sequencing platforms.</title>
        <authorList>
            <person name="Barghi N."/>
            <person name="Concepcion G.P."/>
            <person name="Olivera B.M."/>
            <person name="Lluisma A.O."/>
        </authorList>
    </citation>
    <scope>NUCLEOTIDE SEQUENCE</scope>
    <source>
        <tissue evidence="2">Venom duct</tissue>
    </source>
</reference>
<proteinExistence type="predicted"/>
<name>A0A0C9R702_CONTD</name>
<protein>
    <submittedName>
        <fullName evidence="2">Ctr_155_T conopeptide</fullName>
    </submittedName>
</protein>
<sequence>MSAPGKMLFFLLLLLPLETCRSDGQETQGDGESNAVGSLLTRLQGGYMERGNSDQCKCSAHSGNKCSACTNVACPGKCKSVNWKGCECNDWGK</sequence>